<dbReference type="PANTHER" id="PTHR24291:SF50">
    <property type="entry name" value="BIFUNCTIONAL ALBAFLAVENONE MONOOXYGENASE_TERPENE SYNTHASE"/>
    <property type="match status" value="1"/>
</dbReference>
<dbReference type="Gene3D" id="1.10.630.10">
    <property type="entry name" value="Cytochrome P450"/>
    <property type="match status" value="1"/>
</dbReference>
<keyword evidence="10" id="KW-1185">Reference proteome</keyword>
<dbReference type="InterPro" id="IPR002403">
    <property type="entry name" value="Cyt_P450_E_grp-IV"/>
</dbReference>
<reference evidence="9 10" key="1">
    <citation type="submission" date="2017-07" db="EMBL/GenBank/DDBJ databases">
        <title>Amycolatopsis thailandensis Genome sequencing and assembly.</title>
        <authorList>
            <person name="Kaur N."/>
            <person name="Mayilraj S."/>
        </authorList>
    </citation>
    <scope>NUCLEOTIDE SEQUENCE [LARGE SCALE GENOMIC DNA]</scope>
    <source>
        <strain evidence="9 10">JCM 16380</strain>
    </source>
</reference>
<gene>
    <name evidence="9" type="ORF">CFP71_37495</name>
</gene>
<dbReference type="GO" id="GO:0020037">
    <property type="term" value="F:heme binding"/>
    <property type="evidence" value="ECO:0007669"/>
    <property type="project" value="InterPro"/>
</dbReference>
<accession>A0A229RH55</accession>
<dbReference type="InterPro" id="IPR017972">
    <property type="entry name" value="Cyt_P450_CS"/>
</dbReference>
<dbReference type="OrthoDB" id="5290182at2"/>
<dbReference type="GO" id="GO:0004497">
    <property type="term" value="F:monooxygenase activity"/>
    <property type="evidence" value="ECO:0007669"/>
    <property type="project" value="UniProtKB-KW"/>
</dbReference>
<evidence type="ECO:0000256" key="1">
    <source>
        <dbReference type="ARBA" id="ARBA00010617"/>
    </source>
</evidence>
<evidence type="ECO:0000256" key="8">
    <source>
        <dbReference type="RuleBase" id="RU000461"/>
    </source>
</evidence>
<evidence type="ECO:0000256" key="4">
    <source>
        <dbReference type="ARBA" id="ARBA00023002"/>
    </source>
</evidence>
<evidence type="ECO:0000313" key="9">
    <source>
        <dbReference type="EMBL" id="OXM45987.1"/>
    </source>
</evidence>
<feature type="binding site" description="axial binding residue" evidence="7">
    <location>
        <position position="389"/>
    </location>
    <ligand>
        <name>heme</name>
        <dbReference type="ChEBI" id="CHEBI:30413"/>
    </ligand>
    <ligandPart>
        <name>Fe</name>
        <dbReference type="ChEBI" id="CHEBI:18248"/>
    </ligandPart>
</feature>
<comment type="cofactor">
    <cofactor evidence="7">
        <name>heme</name>
        <dbReference type="ChEBI" id="CHEBI:30413"/>
    </cofactor>
</comment>
<dbReference type="AlphaFoldDB" id="A0A229RH55"/>
<dbReference type="EMBL" id="NMQT01000160">
    <property type="protein sequence ID" value="OXM45987.1"/>
    <property type="molecule type" value="Genomic_DNA"/>
</dbReference>
<evidence type="ECO:0000256" key="5">
    <source>
        <dbReference type="ARBA" id="ARBA00023004"/>
    </source>
</evidence>
<comment type="similarity">
    <text evidence="1 8">Belongs to the cytochrome P450 family.</text>
</comment>
<dbReference type="PANTHER" id="PTHR24291">
    <property type="entry name" value="CYTOCHROME P450 FAMILY 4"/>
    <property type="match status" value="1"/>
</dbReference>
<keyword evidence="4 8" id="KW-0560">Oxidoreductase</keyword>
<dbReference type="GO" id="GO:0005506">
    <property type="term" value="F:iron ion binding"/>
    <property type="evidence" value="ECO:0007669"/>
    <property type="project" value="InterPro"/>
</dbReference>
<comment type="caution">
    <text evidence="9">The sequence shown here is derived from an EMBL/GenBank/DDBJ whole genome shotgun (WGS) entry which is preliminary data.</text>
</comment>
<dbReference type="InterPro" id="IPR050196">
    <property type="entry name" value="Cytochrome_P450_Monoox"/>
</dbReference>
<sequence>MTVTHAPGAVPLIGHLPQLLRAPEQFIASLPEHGDVVQIMLGTQPTYVVCRPDLAEQVLVNRNRVFDKGGPFFDSVGEFLGDGLASCPDAGHTRMRRLVQPAFRRTRIPSYSDTVADQLAEVTEGWRDGQVVNTVHDMQQLSMRFVVNTMFAGWAAEGAEAEQRTRAAVETLVRGAFVRMVLPWFGRLPLPNNWHYSGAKRRLYERIDATVAEYRRDGADRGDLLSMLIGRDENGDGLSDEEIRDQAVTFFIAGIGTTAATLSWTLYFLSRDSTLDAQIAEEVRQARPTGPIGYDDTGSFPLLRRTVSESMRIKPVAWMYTRKAIADTELAGHRIPSGMGILVSPYLLQHRADAFADPERFDVCRWSEQEDVRFRGAPMFPFGKGARRCIGDEFAINNIIVTLATLLRRWRLEPMIKGPVTSSARSMLEPKALRLRLRSRRWA</sequence>
<dbReference type="PRINTS" id="PR00385">
    <property type="entry name" value="P450"/>
</dbReference>
<proteinExistence type="inferred from homology"/>
<dbReference type="GO" id="GO:0016705">
    <property type="term" value="F:oxidoreductase activity, acting on paired donors, with incorporation or reduction of molecular oxygen"/>
    <property type="evidence" value="ECO:0007669"/>
    <property type="project" value="InterPro"/>
</dbReference>
<keyword evidence="5 7" id="KW-0408">Iron</keyword>
<protein>
    <submittedName>
        <fullName evidence="9">Cytochrome P450</fullName>
    </submittedName>
</protein>
<keyword evidence="6 8" id="KW-0503">Monooxygenase</keyword>
<dbReference type="Pfam" id="PF00067">
    <property type="entry name" value="p450"/>
    <property type="match status" value="1"/>
</dbReference>
<keyword evidence="3 7" id="KW-0479">Metal-binding</keyword>
<evidence type="ECO:0000256" key="6">
    <source>
        <dbReference type="ARBA" id="ARBA00023033"/>
    </source>
</evidence>
<name>A0A229RH55_9PSEU</name>
<dbReference type="InterPro" id="IPR001128">
    <property type="entry name" value="Cyt_P450"/>
</dbReference>
<evidence type="ECO:0000256" key="3">
    <source>
        <dbReference type="ARBA" id="ARBA00022723"/>
    </source>
</evidence>
<evidence type="ECO:0000256" key="2">
    <source>
        <dbReference type="ARBA" id="ARBA00022617"/>
    </source>
</evidence>
<keyword evidence="2 7" id="KW-0349">Heme</keyword>
<dbReference type="Proteomes" id="UP000215223">
    <property type="component" value="Unassembled WGS sequence"/>
</dbReference>
<organism evidence="9 10">
    <name type="scientific">Amycolatopsis thailandensis</name>
    <dbReference type="NCBI Taxonomy" id="589330"/>
    <lineage>
        <taxon>Bacteria</taxon>
        <taxon>Bacillati</taxon>
        <taxon>Actinomycetota</taxon>
        <taxon>Actinomycetes</taxon>
        <taxon>Pseudonocardiales</taxon>
        <taxon>Pseudonocardiaceae</taxon>
        <taxon>Amycolatopsis</taxon>
    </lineage>
</organism>
<evidence type="ECO:0000313" key="10">
    <source>
        <dbReference type="Proteomes" id="UP000215223"/>
    </source>
</evidence>
<dbReference type="RefSeq" id="WP_093938653.1">
    <property type="nucleotide sequence ID" value="NZ_NMQT01000160.1"/>
</dbReference>
<evidence type="ECO:0000256" key="7">
    <source>
        <dbReference type="PIRSR" id="PIRSR602403-1"/>
    </source>
</evidence>
<dbReference type="SUPFAM" id="SSF48264">
    <property type="entry name" value="Cytochrome P450"/>
    <property type="match status" value="1"/>
</dbReference>
<dbReference type="InterPro" id="IPR036396">
    <property type="entry name" value="Cyt_P450_sf"/>
</dbReference>
<dbReference type="PRINTS" id="PR00465">
    <property type="entry name" value="EP450IV"/>
</dbReference>
<dbReference type="PROSITE" id="PS00086">
    <property type="entry name" value="CYTOCHROME_P450"/>
    <property type="match status" value="1"/>
</dbReference>